<keyword evidence="2 3" id="KW-0040">ANK repeat</keyword>
<organism evidence="4 5">
    <name type="scientific">Arthrobotrys musiformis</name>
    <dbReference type="NCBI Taxonomy" id="47236"/>
    <lineage>
        <taxon>Eukaryota</taxon>
        <taxon>Fungi</taxon>
        <taxon>Dikarya</taxon>
        <taxon>Ascomycota</taxon>
        <taxon>Pezizomycotina</taxon>
        <taxon>Orbiliomycetes</taxon>
        <taxon>Orbiliales</taxon>
        <taxon>Orbiliaceae</taxon>
        <taxon>Arthrobotrys</taxon>
    </lineage>
</organism>
<sequence length="197" mass="21689">MRHRANVNTRGDPKELRPITIAAIGGDYGSMKQLMKSPQIKFDERVGMNTALHLTNFDKVPEITEIESAKDRAILDHPGFMGRTPLIEAASMGSPLATRWLIGAGADKQKVCYAGMTPLHYASWRGEPEIIEILIQNGANLEAVDLQERTPLFLAVEGGHGHAVKLLVQAGAKLEKIGKRREMIVKSRAEWLGDISL</sequence>
<evidence type="ECO:0000313" key="4">
    <source>
        <dbReference type="EMBL" id="KAK6501144.1"/>
    </source>
</evidence>
<dbReference type="PROSITE" id="PS50088">
    <property type="entry name" value="ANK_REPEAT"/>
    <property type="match status" value="2"/>
</dbReference>
<dbReference type="PRINTS" id="PR01415">
    <property type="entry name" value="ANKYRIN"/>
</dbReference>
<evidence type="ECO:0000313" key="5">
    <source>
        <dbReference type="Proteomes" id="UP001370758"/>
    </source>
</evidence>
<keyword evidence="1" id="KW-0677">Repeat</keyword>
<proteinExistence type="predicted"/>
<feature type="repeat" description="ANK" evidence="3">
    <location>
        <begin position="147"/>
        <end position="179"/>
    </location>
</feature>
<name>A0AAV9W3P7_9PEZI</name>
<evidence type="ECO:0000256" key="1">
    <source>
        <dbReference type="ARBA" id="ARBA00022737"/>
    </source>
</evidence>
<dbReference type="Proteomes" id="UP001370758">
    <property type="component" value="Unassembled WGS sequence"/>
</dbReference>
<gene>
    <name evidence="4" type="ORF">TWF481_008992</name>
</gene>
<feature type="repeat" description="ANK" evidence="3">
    <location>
        <begin position="114"/>
        <end position="146"/>
    </location>
</feature>
<protein>
    <recommendedName>
        <fullName evidence="6">Ankyrin repeat domain-containing protein</fullName>
    </recommendedName>
</protein>
<dbReference type="SMART" id="SM00248">
    <property type="entry name" value="ANK"/>
    <property type="match status" value="3"/>
</dbReference>
<dbReference type="Gene3D" id="1.25.40.20">
    <property type="entry name" value="Ankyrin repeat-containing domain"/>
    <property type="match status" value="1"/>
</dbReference>
<dbReference type="PROSITE" id="PS50297">
    <property type="entry name" value="ANK_REP_REGION"/>
    <property type="match status" value="2"/>
</dbReference>
<dbReference type="EMBL" id="JAVHJL010000006">
    <property type="protein sequence ID" value="KAK6501144.1"/>
    <property type="molecule type" value="Genomic_DNA"/>
</dbReference>
<dbReference type="AlphaFoldDB" id="A0AAV9W3P7"/>
<dbReference type="Pfam" id="PF12796">
    <property type="entry name" value="Ank_2"/>
    <property type="match status" value="1"/>
</dbReference>
<reference evidence="4 5" key="1">
    <citation type="submission" date="2023-08" db="EMBL/GenBank/DDBJ databases">
        <authorList>
            <person name="Palmer J.M."/>
        </authorList>
    </citation>
    <scope>NUCLEOTIDE SEQUENCE [LARGE SCALE GENOMIC DNA]</scope>
    <source>
        <strain evidence="4 5">TWF481</strain>
    </source>
</reference>
<evidence type="ECO:0000256" key="2">
    <source>
        <dbReference type="ARBA" id="ARBA00023043"/>
    </source>
</evidence>
<comment type="caution">
    <text evidence="4">The sequence shown here is derived from an EMBL/GenBank/DDBJ whole genome shotgun (WGS) entry which is preliminary data.</text>
</comment>
<dbReference type="SUPFAM" id="SSF48403">
    <property type="entry name" value="Ankyrin repeat"/>
    <property type="match status" value="1"/>
</dbReference>
<accession>A0AAV9W3P7</accession>
<dbReference type="InterPro" id="IPR002110">
    <property type="entry name" value="Ankyrin_rpt"/>
</dbReference>
<keyword evidence="5" id="KW-1185">Reference proteome</keyword>
<evidence type="ECO:0000256" key="3">
    <source>
        <dbReference type="PROSITE-ProRule" id="PRU00023"/>
    </source>
</evidence>
<dbReference type="PANTHER" id="PTHR24171">
    <property type="entry name" value="ANKYRIN REPEAT DOMAIN-CONTAINING PROTEIN 39-RELATED"/>
    <property type="match status" value="1"/>
</dbReference>
<dbReference type="InterPro" id="IPR036770">
    <property type="entry name" value="Ankyrin_rpt-contain_sf"/>
</dbReference>
<dbReference type="PANTHER" id="PTHR24171:SF9">
    <property type="entry name" value="ANKYRIN REPEAT DOMAIN-CONTAINING PROTEIN 39"/>
    <property type="match status" value="1"/>
</dbReference>
<evidence type="ECO:0008006" key="6">
    <source>
        <dbReference type="Google" id="ProtNLM"/>
    </source>
</evidence>